<dbReference type="CDD" id="cd17895">
    <property type="entry name" value="AGPR_1_N"/>
    <property type="match status" value="1"/>
</dbReference>
<accession>A0ABZ2J4A5</accession>
<name>A0ABZ2J4A5_9CHLR</name>
<evidence type="ECO:0000313" key="7">
    <source>
        <dbReference type="EMBL" id="WWX25717.1"/>
    </source>
</evidence>
<dbReference type="CDD" id="cd23934">
    <property type="entry name" value="AGPR_1_C"/>
    <property type="match status" value="1"/>
</dbReference>
<comment type="function">
    <text evidence="5">Catalyzes the NADPH-dependent reduction of N-acetyl-5-glutamyl phosphate to yield N-acetyl-L-glutamate 5-semialdehyde.</text>
</comment>
<feature type="active site" evidence="5">
    <location>
        <position position="146"/>
    </location>
</feature>
<evidence type="ECO:0000259" key="6">
    <source>
        <dbReference type="SMART" id="SM00859"/>
    </source>
</evidence>
<dbReference type="SMART" id="SM00859">
    <property type="entry name" value="Semialdhyde_dh"/>
    <property type="match status" value="1"/>
</dbReference>
<keyword evidence="5" id="KW-0963">Cytoplasm</keyword>
<sequence length="339" mass="36522">MSKTRVGILNVTGYAGVELARLLAAHPDVELTSVTGRSTAGQPLGQVFPHLSALGLTVAAEIGEVDLVFSALPHRESAEQILPLLERGLKVIDVSADFRLKDSALYEEWYGFRHPAPELLPKAIYGLPELNRESIKTTNLTANPGCYPTASILALAPALKAGLIDGNIIIDAKSGVSGAGRSLSLKSHYCEANEDISAYALTAHRHQPEIFQELTALDAKVQAVAFTPHLIPMKRGILATCYAPLKTAVSDTEIRGIYHQFYEQEQFVEVTPAPPHTRDVSGTNMCLIHPVIDRRSGLLIVLSAIDNLIKGAAGQAIQNMNLMLGLPEEAALPKLAQYP</sequence>
<evidence type="ECO:0000256" key="1">
    <source>
        <dbReference type="ARBA" id="ARBA00022571"/>
    </source>
</evidence>
<gene>
    <name evidence="5 7" type="primary">argC</name>
    <name evidence="7" type="ORF">V8247_01745</name>
</gene>
<dbReference type="InterPro" id="IPR050085">
    <property type="entry name" value="AGPR"/>
</dbReference>
<dbReference type="HAMAP" id="MF_00150">
    <property type="entry name" value="ArgC_type1"/>
    <property type="match status" value="1"/>
</dbReference>
<organism evidence="7 8">
    <name type="scientific">Candidatus Dehalogenimonas loeffleri</name>
    <dbReference type="NCBI Taxonomy" id="3127115"/>
    <lineage>
        <taxon>Bacteria</taxon>
        <taxon>Bacillati</taxon>
        <taxon>Chloroflexota</taxon>
        <taxon>Dehalococcoidia</taxon>
        <taxon>Dehalococcoidales</taxon>
        <taxon>Dehalococcoidaceae</taxon>
        <taxon>Dehalogenimonas</taxon>
    </lineage>
</organism>
<dbReference type="GO" id="GO:0003942">
    <property type="term" value="F:N-acetyl-gamma-glutamyl-phosphate reductase activity"/>
    <property type="evidence" value="ECO:0007669"/>
    <property type="project" value="UniProtKB-EC"/>
</dbReference>
<dbReference type="Pfam" id="PF01118">
    <property type="entry name" value="Semialdhyde_dh"/>
    <property type="match status" value="1"/>
</dbReference>
<dbReference type="InterPro" id="IPR000534">
    <property type="entry name" value="Semialdehyde_DH_NAD-bd"/>
</dbReference>
<keyword evidence="4 5" id="KW-0560">Oxidoreductase</keyword>
<dbReference type="Pfam" id="PF22698">
    <property type="entry name" value="Semialdhyde_dhC_1"/>
    <property type="match status" value="1"/>
</dbReference>
<keyword evidence="1 5" id="KW-0055">Arginine biosynthesis</keyword>
<dbReference type="Gene3D" id="3.40.50.720">
    <property type="entry name" value="NAD(P)-binding Rossmann-like Domain"/>
    <property type="match status" value="1"/>
</dbReference>
<dbReference type="Proteomes" id="UP001375370">
    <property type="component" value="Chromosome"/>
</dbReference>
<comment type="catalytic activity">
    <reaction evidence="5">
        <text>N-acetyl-L-glutamate 5-semialdehyde + phosphate + NADP(+) = N-acetyl-L-glutamyl 5-phosphate + NADPH + H(+)</text>
        <dbReference type="Rhea" id="RHEA:21588"/>
        <dbReference type="ChEBI" id="CHEBI:15378"/>
        <dbReference type="ChEBI" id="CHEBI:29123"/>
        <dbReference type="ChEBI" id="CHEBI:43474"/>
        <dbReference type="ChEBI" id="CHEBI:57783"/>
        <dbReference type="ChEBI" id="CHEBI:57936"/>
        <dbReference type="ChEBI" id="CHEBI:58349"/>
        <dbReference type="EC" id="1.2.1.38"/>
    </reaction>
</comment>
<dbReference type="EMBL" id="CP146612">
    <property type="protein sequence ID" value="WWX25717.1"/>
    <property type="molecule type" value="Genomic_DNA"/>
</dbReference>
<comment type="pathway">
    <text evidence="5">Amino-acid biosynthesis; L-arginine biosynthesis; N(2)-acetyl-L-ornithine from L-glutamate: step 3/4.</text>
</comment>
<keyword evidence="8" id="KW-1185">Reference proteome</keyword>
<dbReference type="EC" id="1.2.1.38" evidence="5"/>
<evidence type="ECO:0000256" key="2">
    <source>
        <dbReference type="ARBA" id="ARBA00022605"/>
    </source>
</evidence>
<dbReference type="SUPFAM" id="SSF55347">
    <property type="entry name" value="Glyceraldehyde-3-phosphate dehydrogenase-like, C-terminal domain"/>
    <property type="match status" value="1"/>
</dbReference>
<evidence type="ECO:0000256" key="5">
    <source>
        <dbReference type="HAMAP-Rule" id="MF_00150"/>
    </source>
</evidence>
<evidence type="ECO:0000313" key="8">
    <source>
        <dbReference type="Proteomes" id="UP001375370"/>
    </source>
</evidence>
<dbReference type="SUPFAM" id="SSF51735">
    <property type="entry name" value="NAD(P)-binding Rossmann-fold domains"/>
    <property type="match status" value="1"/>
</dbReference>
<comment type="subcellular location">
    <subcellularLocation>
        <location evidence="5">Cytoplasm</location>
    </subcellularLocation>
</comment>
<feature type="domain" description="Semialdehyde dehydrogenase NAD-binding" evidence="6">
    <location>
        <begin position="5"/>
        <end position="138"/>
    </location>
</feature>
<comment type="similarity">
    <text evidence="5">Belongs to the NAGSA dehydrogenase family. Type 1 subfamily.</text>
</comment>
<dbReference type="RefSeq" id="WP_338738161.1">
    <property type="nucleotide sequence ID" value="NZ_CP146612.1"/>
</dbReference>
<proteinExistence type="inferred from homology"/>
<protein>
    <recommendedName>
        <fullName evidence="5">N-acetyl-gamma-glutamyl-phosphate reductase</fullName>
        <shortName evidence="5">AGPR</shortName>
        <ecNumber evidence="5">1.2.1.38</ecNumber>
    </recommendedName>
    <alternativeName>
        <fullName evidence="5">N-acetyl-glutamate semialdehyde dehydrogenase</fullName>
        <shortName evidence="5">NAGSA dehydrogenase</shortName>
    </alternativeName>
</protein>
<dbReference type="InterPro" id="IPR036291">
    <property type="entry name" value="NAD(P)-bd_dom_sf"/>
</dbReference>
<dbReference type="Gene3D" id="3.30.360.10">
    <property type="entry name" value="Dihydrodipicolinate Reductase, domain 2"/>
    <property type="match status" value="1"/>
</dbReference>
<dbReference type="InterPro" id="IPR058924">
    <property type="entry name" value="AGPR_dimerisation_dom"/>
</dbReference>
<dbReference type="PANTHER" id="PTHR32338:SF10">
    <property type="entry name" value="N-ACETYL-GAMMA-GLUTAMYL-PHOSPHATE REDUCTASE, CHLOROPLASTIC-RELATED"/>
    <property type="match status" value="1"/>
</dbReference>
<dbReference type="NCBIfam" id="TIGR01850">
    <property type="entry name" value="argC"/>
    <property type="match status" value="1"/>
</dbReference>
<evidence type="ECO:0000256" key="4">
    <source>
        <dbReference type="ARBA" id="ARBA00023002"/>
    </source>
</evidence>
<evidence type="ECO:0000256" key="3">
    <source>
        <dbReference type="ARBA" id="ARBA00022857"/>
    </source>
</evidence>
<reference evidence="7 8" key="1">
    <citation type="submission" date="2024-03" db="EMBL/GenBank/DDBJ databases">
        <title>A Dehalogenimonas Isolated from Estuarine Sediments Dihaloeliminates Chlorinated Alkanes.</title>
        <authorList>
            <person name="Yang Y."/>
            <person name="Wang H."/>
        </authorList>
    </citation>
    <scope>NUCLEOTIDE SEQUENCE [LARGE SCALE GENOMIC DNA]</scope>
    <source>
        <strain evidence="7 8">W</strain>
    </source>
</reference>
<keyword evidence="3 5" id="KW-0521">NADP</keyword>
<dbReference type="PANTHER" id="PTHR32338">
    <property type="entry name" value="N-ACETYL-GAMMA-GLUTAMYL-PHOSPHATE REDUCTASE, CHLOROPLASTIC-RELATED-RELATED"/>
    <property type="match status" value="1"/>
</dbReference>
<keyword evidence="2 5" id="KW-0028">Amino-acid biosynthesis</keyword>
<dbReference type="InterPro" id="IPR000706">
    <property type="entry name" value="AGPR_type-1"/>
</dbReference>